<dbReference type="AlphaFoldDB" id="A0A165FA93"/>
<accession>A0A165FA93</accession>
<keyword evidence="2" id="KW-1185">Reference proteome</keyword>
<sequence length="76" mass="8573">MIPSTRHFGDCALELWLRFLGLVVHPVLSVRAVASGHVEQHMSSSYYSLLYSMCLLSTIMIPSTRHFSSGLRVEFC</sequence>
<evidence type="ECO:0000313" key="1">
    <source>
        <dbReference type="EMBL" id="KZV88667.1"/>
    </source>
</evidence>
<protein>
    <submittedName>
        <fullName evidence="1">Uncharacterized protein</fullName>
    </submittedName>
</protein>
<dbReference type="EMBL" id="KV426094">
    <property type="protein sequence ID" value="KZV88667.1"/>
    <property type="molecule type" value="Genomic_DNA"/>
</dbReference>
<organism evidence="1 2">
    <name type="scientific">Exidia glandulosa HHB12029</name>
    <dbReference type="NCBI Taxonomy" id="1314781"/>
    <lineage>
        <taxon>Eukaryota</taxon>
        <taxon>Fungi</taxon>
        <taxon>Dikarya</taxon>
        <taxon>Basidiomycota</taxon>
        <taxon>Agaricomycotina</taxon>
        <taxon>Agaricomycetes</taxon>
        <taxon>Auriculariales</taxon>
        <taxon>Exidiaceae</taxon>
        <taxon>Exidia</taxon>
    </lineage>
</organism>
<name>A0A165FA93_EXIGL</name>
<evidence type="ECO:0000313" key="2">
    <source>
        <dbReference type="Proteomes" id="UP000077266"/>
    </source>
</evidence>
<proteinExistence type="predicted"/>
<dbReference type="Proteomes" id="UP000077266">
    <property type="component" value="Unassembled WGS sequence"/>
</dbReference>
<gene>
    <name evidence="1" type="ORF">EXIGLDRAFT_722484</name>
</gene>
<reference evidence="1 2" key="1">
    <citation type="journal article" date="2016" name="Mol. Biol. Evol.">
        <title>Comparative Genomics of Early-Diverging Mushroom-Forming Fungi Provides Insights into the Origins of Lignocellulose Decay Capabilities.</title>
        <authorList>
            <person name="Nagy L.G."/>
            <person name="Riley R."/>
            <person name="Tritt A."/>
            <person name="Adam C."/>
            <person name="Daum C."/>
            <person name="Floudas D."/>
            <person name="Sun H."/>
            <person name="Yadav J.S."/>
            <person name="Pangilinan J."/>
            <person name="Larsson K.H."/>
            <person name="Matsuura K."/>
            <person name="Barry K."/>
            <person name="Labutti K."/>
            <person name="Kuo R."/>
            <person name="Ohm R.A."/>
            <person name="Bhattacharya S.S."/>
            <person name="Shirouzu T."/>
            <person name="Yoshinaga Y."/>
            <person name="Martin F.M."/>
            <person name="Grigoriev I.V."/>
            <person name="Hibbett D.S."/>
        </authorList>
    </citation>
    <scope>NUCLEOTIDE SEQUENCE [LARGE SCALE GENOMIC DNA]</scope>
    <source>
        <strain evidence="1 2">HHB12029</strain>
    </source>
</reference>
<dbReference type="InParanoid" id="A0A165FA93"/>